<dbReference type="PRINTS" id="PR01386">
    <property type="entry name" value="CCMCBIOGNSIS"/>
</dbReference>
<proteinExistence type="inferred from homology"/>
<dbReference type="KEGG" id="pmaw:MACH26_32290"/>
<reference evidence="11" key="1">
    <citation type="submission" date="2023-01" db="EMBL/GenBank/DDBJ databases">
        <title>Complete genome sequence of Planctobacterium marinum strain Dej080120_11.</title>
        <authorList>
            <person name="Ueki S."/>
            <person name="Maruyama F."/>
        </authorList>
    </citation>
    <scope>NUCLEOTIDE SEQUENCE</scope>
    <source>
        <strain evidence="11">Dej080120_11</strain>
    </source>
</reference>
<feature type="transmembrane region" description="Helical" evidence="9">
    <location>
        <begin position="201"/>
        <end position="224"/>
    </location>
</feature>
<evidence type="ECO:0000256" key="8">
    <source>
        <dbReference type="ARBA" id="ARBA00023136"/>
    </source>
</evidence>
<dbReference type="RefSeq" id="WP_338293803.1">
    <property type="nucleotide sequence ID" value="NZ_AP027272.1"/>
</dbReference>
<feature type="domain" description="Cytochrome c assembly protein" evidence="10">
    <location>
        <begin position="31"/>
        <end position="184"/>
    </location>
</feature>
<evidence type="ECO:0000259" key="10">
    <source>
        <dbReference type="Pfam" id="PF01578"/>
    </source>
</evidence>
<feature type="transmembrane region" description="Helical" evidence="9">
    <location>
        <begin position="129"/>
        <end position="147"/>
    </location>
</feature>
<comment type="similarity">
    <text evidence="3 9">Belongs to the CcmC/CycZ/HelC family.</text>
</comment>
<dbReference type="AlphaFoldDB" id="A0AA48HXI4"/>
<evidence type="ECO:0000256" key="4">
    <source>
        <dbReference type="ARBA" id="ARBA00016463"/>
    </source>
</evidence>
<feature type="transmembrane region" description="Helical" evidence="9">
    <location>
        <begin position="56"/>
        <end position="82"/>
    </location>
</feature>
<organism evidence="11 12">
    <name type="scientific">Planctobacterium marinum</name>
    <dbReference type="NCBI Taxonomy" id="1631968"/>
    <lineage>
        <taxon>Bacteria</taxon>
        <taxon>Pseudomonadati</taxon>
        <taxon>Pseudomonadota</taxon>
        <taxon>Gammaproteobacteria</taxon>
        <taxon>Alteromonadales</taxon>
        <taxon>Alteromonadaceae</taxon>
        <taxon>Planctobacterium</taxon>
    </lineage>
</organism>
<keyword evidence="9" id="KW-1003">Cell membrane</keyword>
<keyword evidence="8 9" id="KW-0472">Membrane</keyword>
<dbReference type="NCBIfam" id="TIGR01191">
    <property type="entry name" value="ccmC"/>
    <property type="match status" value="1"/>
</dbReference>
<evidence type="ECO:0000256" key="3">
    <source>
        <dbReference type="ARBA" id="ARBA00005840"/>
    </source>
</evidence>
<dbReference type="GO" id="GO:0017004">
    <property type="term" value="P:cytochrome complex assembly"/>
    <property type="evidence" value="ECO:0007669"/>
    <property type="project" value="UniProtKB-KW"/>
</dbReference>
<evidence type="ECO:0000256" key="1">
    <source>
        <dbReference type="ARBA" id="ARBA00002442"/>
    </source>
</evidence>
<dbReference type="EMBL" id="AP027272">
    <property type="protein sequence ID" value="BDX07708.1"/>
    <property type="molecule type" value="Genomic_DNA"/>
</dbReference>
<accession>A0AA48HXI4</accession>
<comment type="subcellular location">
    <subcellularLocation>
        <location evidence="9">Cell inner membrane</location>
    </subcellularLocation>
    <subcellularLocation>
        <location evidence="2">Membrane</location>
        <topology evidence="2">Multi-pass membrane protein</topology>
    </subcellularLocation>
</comment>
<gene>
    <name evidence="9 11" type="primary">ccmC</name>
    <name evidence="11" type="ORF">MACH26_32290</name>
</gene>
<dbReference type="InterPro" id="IPR002541">
    <property type="entry name" value="Cyt_c_assembly"/>
</dbReference>
<dbReference type="Proteomes" id="UP001333710">
    <property type="component" value="Chromosome"/>
</dbReference>
<feature type="transmembrane region" description="Helical" evidence="9">
    <location>
        <begin position="89"/>
        <end position="109"/>
    </location>
</feature>
<keyword evidence="9" id="KW-0997">Cell inner membrane</keyword>
<dbReference type="GO" id="GO:0005886">
    <property type="term" value="C:plasma membrane"/>
    <property type="evidence" value="ECO:0007669"/>
    <property type="project" value="UniProtKB-SubCell"/>
</dbReference>
<feature type="transmembrane region" description="Helical" evidence="9">
    <location>
        <begin position="21"/>
        <end position="44"/>
    </location>
</feature>
<dbReference type="GO" id="GO:0015232">
    <property type="term" value="F:heme transmembrane transporter activity"/>
    <property type="evidence" value="ECO:0007669"/>
    <property type="project" value="InterPro"/>
</dbReference>
<evidence type="ECO:0000256" key="7">
    <source>
        <dbReference type="ARBA" id="ARBA00022989"/>
    </source>
</evidence>
<keyword evidence="12" id="KW-1185">Reference proteome</keyword>
<protein>
    <recommendedName>
        <fullName evidence="4 9">Heme exporter protein C</fullName>
    </recommendedName>
    <alternativeName>
        <fullName evidence="9">Cytochrome c-type biogenesis protein</fullName>
    </alternativeName>
</protein>
<evidence type="ECO:0000256" key="5">
    <source>
        <dbReference type="ARBA" id="ARBA00022692"/>
    </source>
</evidence>
<name>A0AA48HXI4_9ALTE</name>
<evidence type="ECO:0000313" key="12">
    <source>
        <dbReference type="Proteomes" id="UP001333710"/>
    </source>
</evidence>
<dbReference type="InterPro" id="IPR045062">
    <property type="entry name" value="Cyt_c_biogenesis_CcsA/CcmC"/>
</dbReference>
<dbReference type="InterPro" id="IPR003557">
    <property type="entry name" value="Cyt_c_biogenesis_CcmC"/>
</dbReference>
<evidence type="ECO:0000313" key="11">
    <source>
        <dbReference type="EMBL" id="BDX07708.1"/>
    </source>
</evidence>
<dbReference type="PANTHER" id="PTHR30071:SF1">
    <property type="entry name" value="CYTOCHROME B_B6 PROTEIN-RELATED"/>
    <property type="match status" value="1"/>
</dbReference>
<feature type="transmembrane region" description="Helical" evidence="9">
    <location>
        <begin position="159"/>
        <end position="181"/>
    </location>
</feature>
<keyword evidence="5 9" id="KW-0812">Transmembrane</keyword>
<dbReference type="GO" id="GO:0020037">
    <property type="term" value="F:heme binding"/>
    <property type="evidence" value="ECO:0007669"/>
    <property type="project" value="InterPro"/>
</dbReference>
<evidence type="ECO:0000256" key="2">
    <source>
        <dbReference type="ARBA" id="ARBA00004141"/>
    </source>
</evidence>
<keyword evidence="7 9" id="KW-1133">Transmembrane helix</keyword>
<keyword evidence="6 9" id="KW-0201">Cytochrome c-type biogenesis</keyword>
<dbReference type="Pfam" id="PF01578">
    <property type="entry name" value="Cytochrom_C_asm"/>
    <property type="match status" value="1"/>
</dbReference>
<evidence type="ECO:0000256" key="6">
    <source>
        <dbReference type="ARBA" id="ARBA00022748"/>
    </source>
</evidence>
<keyword evidence="9" id="KW-0813">Transport</keyword>
<sequence length="248" mass="27832">MWKWLHPYAKTEETYRLAAKLVPWLLGLGLAGLLVGTVWGLVFAPADYQQGDAFRIIYLHVPSAILSMGFYSGMAICAFIGLVWQIRTCYMAIMSIAPVGACLTFIALWTGATWGKPMWGTWWVWDARLTSELILLFLYFGVIALYASFQDKLQGGKAAAVMSLVGVINLPIIHFSVEWWNTLHQGATITKFAKPSMATEMLWPLLLNILALAVFCAGIVCIRLKNEIFLREIRRPWVIKMVKKAGEA</sequence>
<dbReference type="PANTHER" id="PTHR30071">
    <property type="entry name" value="HEME EXPORTER PROTEIN C"/>
    <property type="match status" value="1"/>
</dbReference>
<evidence type="ECO:0000256" key="9">
    <source>
        <dbReference type="RuleBase" id="RU364092"/>
    </source>
</evidence>
<comment type="function">
    <text evidence="1 9">Required for the export of heme to the periplasm for the biogenesis of c-type cytochromes.</text>
</comment>